<proteinExistence type="predicted"/>
<dbReference type="STRING" id="565034.BHWA1_01183"/>
<evidence type="ECO:0000259" key="1">
    <source>
        <dbReference type="Pfam" id="PF13569"/>
    </source>
</evidence>
<evidence type="ECO:0000313" key="3">
    <source>
        <dbReference type="Proteomes" id="UP000001803"/>
    </source>
</evidence>
<dbReference type="Proteomes" id="UP000001803">
    <property type="component" value="Chromosome"/>
</dbReference>
<dbReference type="InterPro" id="IPR025406">
    <property type="entry name" value="DUF4132"/>
</dbReference>
<feature type="domain" description="DUF4132" evidence="1">
    <location>
        <begin position="229"/>
        <end position="370"/>
    </location>
</feature>
<accession>A0A3B6VC50</accession>
<dbReference type="EMBL" id="CP001357">
    <property type="protein sequence ID" value="ACN83663.1"/>
    <property type="molecule type" value="Genomic_DNA"/>
</dbReference>
<reference evidence="2 3" key="1">
    <citation type="journal article" date="2009" name="PLoS ONE">
        <title>Genome sequence of the pathogenic intestinal spirochete Brachyspira hyodysenteriae reveals adaptations to its lifestyle in the porcine large intestine.</title>
        <authorList>
            <person name="Bellgard M.I."/>
            <person name="Wanchanthuek P."/>
            <person name="La T."/>
            <person name="Ryan K."/>
            <person name="Moolhuijzen P."/>
            <person name="Albertyn Z."/>
            <person name="Shaban B."/>
            <person name="Motro Y."/>
            <person name="Dunn D.S."/>
            <person name="Schibeci D."/>
            <person name="Hunter A."/>
            <person name="Barrero R."/>
            <person name="Phillips N.D."/>
            <person name="Hampson D.J."/>
        </authorList>
    </citation>
    <scope>NUCLEOTIDE SEQUENCE [LARGE SCALE GENOMIC DNA]</scope>
    <source>
        <strain evidence="3">ATCC 49526 / WA1</strain>
    </source>
</reference>
<name>A0A3B6VC50_BRAHW</name>
<dbReference type="Pfam" id="PF13569">
    <property type="entry name" value="DUF4132"/>
    <property type="match status" value="1"/>
</dbReference>
<dbReference type="KEGG" id="bhy:BHWA1_01183"/>
<gene>
    <name evidence="2" type="ordered locus">BHWA1_01183</name>
</gene>
<dbReference type="AlphaFoldDB" id="A0A3B6VC50"/>
<protein>
    <recommendedName>
        <fullName evidence="1">DUF4132 domain-containing protein</fullName>
    </recommendedName>
</protein>
<dbReference type="RefSeq" id="WP_012670710.1">
    <property type="nucleotide sequence ID" value="NC_012225.1"/>
</dbReference>
<organism evidence="2 3">
    <name type="scientific">Brachyspira hyodysenteriae (strain ATCC 49526 / WA1)</name>
    <dbReference type="NCBI Taxonomy" id="565034"/>
    <lineage>
        <taxon>Bacteria</taxon>
        <taxon>Pseudomonadati</taxon>
        <taxon>Spirochaetota</taxon>
        <taxon>Spirochaetia</taxon>
        <taxon>Brachyspirales</taxon>
        <taxon>Brachyspiraceae</taxon>
        <taxon>Brachyspira</taxon>
    </lineage>
</organism>
<sequence>MIVLSLEEINNIVEKNYNKKFDKTTSFIDDSIISNVFIKDKSATVSSKVIRYILGEYLDIKEAYRLRNADMIGNSLDSESLSEALEKVYKSWDENNKTKSILYPYCIFANNIQLDNLYKRAVSIASGRFKLACSMLEAIALSGTKKGLALVYEASRKFKQASVKNTCSFIIEDITKKLGISKEAFADKIIPDFDFDKNGVRIIESDNKKFKITLKPDFTISIFDEMKNKEYKTLPKDFPQTPKKELTKLKSDINKMLKTQTERLQLVLMDGRKWTLNEWKEIFFDNPFMRAFAVKLIWGVYDKDNNLLSTFRYMDDGSFNNADDEEMNIEDNALITLLSPMETNKELIEKWKSQLSDYDIVQPFNQLSLETKEDLISRIPKKAKAGSIKSTALKLGMDKVDDGGFISFYFLYDYYNKAVVSIETPNLYYASSTTDEIDIKIKFKNADERFEYGAYLILSDYLK</sequence>
<keyword evidence="3" id="KW-1185">Reference proteome</keyword>
<evidence type="ECO:0000313" key="2">
    <source>
        <dbReference type="EMBL" id="ACN83663.1"/>
    </source>
</evidence>